<evidence type="ECO:0000313" key="2">
    <source>
        <dbReference type="EMBL" id="EME77030.1"/>
    </source>
</evidence>
<accession>M2YGT9</accession>
<name>M2YGT9_PSEFD</name>
<gene>
    <name evidence="2" type="ORF">MYCFIDRAFT_180361</name>
</gene>
<reference evidence="2 3" key="1">
    <citation type="journal article" date="2012" name="PLoS Pathog.">
        <title>Diverse lifestyles and strategies of plant pathogenesis encoded in the genomes of eighteen Dothideomycetes fungi.</title>
        <authorList>
            <person name="Ohm R.A."/>
            <person name="Feau N."/>
            <person name="Henrissat B."/>
            <person name="Schoch C.L."/>
            <person name="Horwitz B.A."/>
            <person name="Barry K.W."/>
            <person name="Condon B.J."/>
            <person name="Copeland A.C."/>
            <person name="Dhillon B."/>
            <person name="Glaser F."/>
            <person name="Hesse C.N."/>
            <person name="Kosti I."/>
            <person name="LaButti K."/>
            <person name="Lindquist E.A."/>
            <person name="Lucas S."/>
            <person name="Salamov A.A."/>
            <person name="Bradshaw R.E."/>
            <person name="Ciuffetti L."/>
            <person name="Hamelin R.C."/>
            <person name="Kema G.H.J."/>
            <person name="Lawrence C."/>
            <person name="Scott J.A."/>
            <person name="Spatafora J.W."/>
            <person name="Turgeon B.G."/>
            <person name="de Wit P.J.G.M."/>
            <person name="Zhong S."/>
            <person name="Goodwin S.B."/>
            <person name="Grigoriev I.V."/>
        </authorList>
    </citation>
    <scope>NUCLEOTIDE SEQUENCE [LARGE SCALE GENOMIC DNA]</scope>
    <source>
        <strain evidence="2 3">CIRAD86</strain>
    </source>
</reference>
<dbReference type="RefSeq" id="XP_007932355.1">
    <property type="nucleotide sequence ID" value="XM_007934164.1"/>
</dbReference>
<dbReference type="GeneID" id="19334372"/>
<dbReference type="EMBL" id="KB446571">
    <property type="protein sequence ID" value="EME77030.1"/>
    <property type="molecule type" value="Genomic_DNA"/>
</dbReference>
<sequence length="196" mass="22230">MWSIVLQPTNYSGNLVCIARNCDAEVADLRLTKTDARHHILSPANFCENSQPFNCCIERRSGEESGGRHGGEAARRGDLQRFQSVKDHSDKMVPARLDGCFSFANALNLWFRIWHSLHGYYSKLPTRPKVTRWWSPTPGLRLPSNITVPSGTPDMRLLFKTILPRGTLRLRLLRSTVRSTNLEADNRMKPSKVEAV</sequence>
<dbReference type="HOGENOM" id="CLU_1390785_0_0_1"/>
<feature type="region of interest" description="Disordered" evidence="1">
    <location>
        <begin position="61"/>
        <end position="81"/>
    </location>
</feature>
<dbReference type="VEuPathDB" id="FungiDB:MYCFIDRAFT_180361"/>
<dbReference type="KEGG" id="pfj:MYCFIDRAFT_180361"/>
<evidence type="ECO:0000313" key="3">
    <source>
        <dbReference type="Proteomes" id="UP000016932"/>
    </source>
</evidence>
<dbReference type="Proteomes" id="UP000016932">
    <property type="component" value="Unassembled WGS sequence"/>
</dbReference>
<dbReference type="AlphaFoldDB" id="M2YGT9"/>
<protein>
    <submittedName>
        <fullName evidence="2">Uncharacterized protein</fullName>
    </submittedName>
</protein>
<proteinExistence type="predicted"/>
<keyword evidence="3" id="KW-1185">Reference proteome</keyword>
<evidence type="ECO:0000256" key="1">
    <source>
        <dbReference type="SAM" id="MobiDB-lite"/>
    </source>
</evidence>
<organism evidence="2 3">
    <name type="scientific">Pseudocercospora fijiensis (strain CIRAD86)</name>
    <name type="common">Black leaf streak disease fungus</name>
    <name type="synonym">Mycosphaerella fijiensis</name>
    <dbReference type="NCBI Taxonomy" id="383855"/>
    <lineage>
        <taxon>Eukaryota</taxon>
        <taxon>Fungi</taxon>
        <taxon>Dikarya</taxon>
        <taxon>Ascomycota</taxon>
        <taxon>Pezizomycotina</taxon>
        <taxon>Dothideomycetes</taxon>
        <taxon>Dothideomycetidae</taxon>
        <taxon>Mycosphaerellales</taxon>
        <taxon>Mycosphaerellaceae</taxon>
        <taxon>Pseudocercospora</taxon>
    </lineage>
</organism>